<organism evidence="1 2">
    <name type="scientific">Polarella glacialis</name>
    <name type="common">Dinoflagellate</name>
    <dbReference type="NCBI Taxonomy" id="89957"/>
    <lineage>
        <taxon>Eukaryota</taxon>
        <taxon>Sar</taxon>
        <taxon>Alveolata</taxon>
        <taxon>Dinophyceae</taxon>
        <taxon>Suessiales</taxon>
        <taxon>Suessiaceae</taxon>
        <taxon>Polarella</taxon>
    </lineage>
</organism>
<feature type="non-terminal residue" evidence="1">
    <location>
        <position position="141"/>
    </location>
</feature>
<reference evidence="1" key="1">
    <citation type="submission" date="2021-02" db="EMBL/GenBank/DDBJ databases">
        <authorList>
            <person name="Dougan E. K."/>
            <person name="Rhodes N."/>
            <person name="Thang M."/>
            <person name="Chan C."/>
        </authorList>
    </citation>
    <scope>NUCLEOTIDE SEQUENCE</scope>
</reference>
<evidence type="ECO:0000313" key="1">
    <source>
        <dbReference type="EMBL" id="CAE8616403.1"/>
    </source>
</evidence>
<dbReference type="EMBL" id="CAJNNV010025866">
    <property type="protein sequence ID" value="CAE8616403.1"/>
    <property type="molecule type" value="Genomic_DNA"/>
</dbReference>
<sequence length="141" mass="15412">VKDDISSIVAYHQALKQASKRMRERTGQLGGRVTIQVDLVLSTNFLANIRQVCCGAVSVTLSEKGVAASIDRLRHVQEVRLSSQAAQYPTRARKVLSEDEAWEDGVEHRLTTAETAPQAAVMDLDPGPPAPSMASLLWPYL</sequence>
<name>A0A813G161_POLGL</name>
<keyword evidence="2" id="KW-1185">Reference proteome</keyword>
<proteinExistence type="predicted"/>
<feature type="non-terminal residue" evidence="1">
    <location>
        <position position="1"/>
    </location>
</feature>
<gene>
    <name evidence="1" type="ORF">PGLA1383_LOCUS34095</name>
</gene>
<comment type="caution">
    <text evidence="1">The sequence shown here is derived from an EMBL/GenBank/DDBJ whole genome shotgun (WGS) entry which is preliminary data.</text>
</comment>
<protein>
    <submittedName>
        <fullName evidence="1">Uncharacterized protein</fullName>
    </submittedName>
</protein>
<dbReference type="AlphaFoldDB" id="A0A813G161"/>
<evidence type="ECO:0000313" key="2">
    <source>
        <dbReference type="Proteomes" id="UP000654075"/>
    </source>
</evidence>
<dbReference type="Proteomes" id="UP000654075">
    <property type="component" value="Unassembled WGS sequence"/>
</dbReference>
<accession>A0A813G161</accession>